<feature type="transmembrane region" description="Helical" evidence="1">
    <location>
        <begin position="35"/>
        <end position="54"/>
    </location>
</feature>
<keyword evidence="1" id="KW-0812">Transmembrane</keyword>
<name>A0A7Y0Q3N9_9FIRM</name>
<evidence type="ECO:0000256" key="1">
    <source>
        <dbReference type="SAM" id="Phobius"/>
    </source>
</evidence>
<dbReference type="Proteomes" id="UP000533476">
    <property type="component" value="Unassembled WGS sequence"/>
</dbReference>
<protein>
    <submittedName>
        <fullName evidence="2">Uncharacterized protein</fullName>
    </submittedName>
</protein>
<sequence>MFDIGHMHLLASTTNLGATKAGQTIKSLVTNTGGWVAGLGIPAGGLMIGYHAIMRNLSGGEAATDAHHLQAMKKVLVGTAIVAGAGGLAHFAGGLF</sequence>
<comment type="caution">
    <text evidence="2">The sequence shown here is derived from an EMBL/GenBank/DDBJ whole genome shotgun (WGS) entry which is preliminary data.</text>
</comment>
<keyword evidence="1" id="KW-1133">Transmembrane helix</keyword>
<evidence type="ECO:0000313" key="2">
    <source>
        <dbReference type="EMBL" id="NMP24468.1"/>
    </source>
</evidence>
<gene>
    <name evidence="2" type="ORF">HIJ39_19280</name>
</gene>
<dbReference type="EMBL" id="JABBVZ010000113">
    <property type="protein sequence ID" value="NMP24468.1"/>
    <property type="molecule type" value="Genomic_DNA"/>
</dbReference>
<proteinExistence type="predicted"/>
<organism evidence="2 3">
    <name type="scientific">Sulfobacillus harzensis</name>
    <dbReference type="NCBI Taxonomy" id="2729629"/>
    <lineage>
        <taxon>Bacteria</taxon>
        <taxon>Bacillati</taxon>
        <taxon>Bacillota</taxon>
        <taxon>Clostridia</taxon>
        <taxon>Eubacteriales</taxon>
        <taxon>Clostridiales Family XVII. Incertae Sedis</taxon>
        <taxon>Sulfobacillus</taxon>
    </lineage>
</organism>
<accession>A0A7Y0Q3N9</accession>
<keyword evidence="1" id="KW-0472">Membrane</keyword>
<dbReference type="RefSeq" id="WP_169102615.1">
    <property type="nucleotide sequence ID" value="NZ_JABBVZ010000113.1"/>
</dbReference>
<evidence type="ECO:0000313" key="3">
    <source>
        <dbReference type="Proteomes" id="UP000533476"/>
    </source>
</evidence>
<feature type="transmembrane region" description="Helical" evidence="1">
    <location>
        <begin position="75"/>
        <end position="93"/>
    </location>
</feature>
<dbReference type="AlphaFoldDB" id="A0A7Y0Q3N9"/>
<reference evidence="2 3" key="1">
    <citation type="submission" date="2020-04" db="EMBL/GenBank/DDBJ databases">
        <authorList>
            <person name="Zhang R."/>
            <person name="Schippers A."/>
        </authorList>
    </citation>
    <scope>NUCLEOTIDE SEQUENCE [LARGE SCALE GENOMIC DNA]</scope>
    <source>
        <strain evidence="2 3">DSM 109850</strain>
    </source>
</reference>
<keyword evidence="3" id="KW-1185">Reference proteome</keyword>